<evidence type="ECO:0000313" key="2">
    <source>
        <dbReference type="Proteomes" id="UP000195880"/>
    </source>
</evidence>
<name>A0A1Z1WGQ8_9ACTN</name>
<organism evidence="1 2">
    <name type="scientific">Streptomyces alboflavus</name>
    <dbReference type="NCBI Taxonomy" id="67267"/>
    <lineage>
        <taxon>Bacteria</taxon>
        <taxon>Bacillati</taxon>
        <taxon>Actinomycetota</taxon>
        <taxon>Actinomycetes</taxon>
        <taxon>Kitasatosporales</taxon>
        <taxon>Streptomycetaceae</taxon>
        <taxon>Streptomyces</taxon>
    </lineage>
</organism>
<accession>A0A1Z1WGQ8</accession>
<keyword evidence="2" id="KW-1185">Reference proteome</keyword>
<dbReference type="EMBL" id="CP021748">
    <property type="protein sequence ID" value="ARX85637.1"/>
    <property type="molecule type" value="Genomic_DNA"/>
</dbReference>
<dbReference type="KEGG" id="salf:SMD44_05101"/>
<protein>
    <submittedName>
        <fullName evidence="1">Uncharacterized protein</fullName>
    </submittedName>
</protein>
<dbReference type="AlphaFoldDB" id="A0A1Z1WGQ8"/>
<gene>
    <name evidence="1" type="ORF">SMD44_05101</name>
</gene>
<dbReference type="Proteomes" id="UP000195880">
    <property type="component" value="Chromosome"/>
</dbReference>
<evidence type="ECO:0000313" key="1">
    <source>
        <dbReference type="EMBL" id="ARX85637.1"/>
    </source>
</evidence>
<reference evidence="1 2" key="1">
    <citation type="submission" date="2017-05" db="EMBL/GenBank/DDBJ databases">
        <title>Streptomyces alboflavus Genome sequencing and assembly.</title>
        <authorList>
            <person name="Wang Y."/>
            <person name="Du B."/>
            <person name="Ding Y."/>
            <person name="Liu H."/>
            <person name="Hou Q."/>
            <person name="Liu K."/>
            <person name="Wang C."/>
            <person name="Yao L."/>
        </authorList>
    </citation>
    <scope>NUCLEOTIDE SEQUENCE [LARGE SCALE GENOMIC DNA]</scope>
    <source>
        <strain evidence="1 2">MDJK44</strain>
    </source>
</reference>
<sequence length="114" mass="12418">MTRRLLEEEIREVLDEVQGGCMDAVQTLGFAPPNYRQQVDSGMEDAETGLLFQAPMDVAVTREGLEGCARGFEDAAGTLQILVGCLRSLAQGKDLTAKNGFEIRRVEPTQSDGQ</sequence>
<proteinExistence type="predicted"/>